<dbReference type="PROSITE" id="PS50095">
    <property type="entry name" value="PLAT"/>
    <property type="match status" value="1"/>
</dbReference>
<accession>A0A3P8VXR6</accession>
<dbReference type="Gene3D" id="2.60.60.20">
    <property type="entry name" value="PLAT/LH2 domain"/>
    <property type="match status" value="1"/>
</dbReference>
<proteinExistence type="predicted"/>
<reference evidence="3 4" key="1">
    <citation type="journal article" date="2014" name="Nat. Genet.">
        <title>Whole-genome sequence of a flatfish provides insights into ZW sex chromosome evolution and adaptation to a benthic lifestyle.</title>
        <authorList>
            <person name="Chen S."/>
            <person name="Zhang G."/>
            <person name="Shao C."/>
            <person name="Huang Q."/>
            <person name="Liu G."/>
            <person name="Zhang P."/>
            <person name="Song W."/>
            <person name="An N."/>
            <person name="Chalopin D."/>
            <person name="Volff J.N."/>
            <person name="Hong Y."/>
            <person name="Li Q."/>
            <person name="Sha Z."/>
            <person name="Zhou H."/>
            <person name="Xie M."/>
            <person name="Yu Q."/>
            <person name="Liu Y."/>
            <person name="Xiang H."/>
            <person name="Wang N."/>
            <person name="Wu K."/>
            <person name="Yang C."/>
            <person name="Zhou Q."/>
            <person name="Liao X."/>
            <person name="Yang L."/>
            <person name="Hu Q."/>
            <person name="Zhang J."/>
            <person name="Meng L."/>
            <person name="Jin L."/>
            <person name="Tian Y."/>
            <person name="Lian J."/>
            <person name="Yang J."/>
            <person name="Miao G."/>
            <person name="Liu S."/>
            <person name="Liang Z."/>
            <person name="Yan F."/>
            <person name="Li Y."/>
            <person name="Sun B."/>
            <person name="Zhang H."/>
            <person name="Zhang J."/>
            <person name="Zhu Y."/>
            <person name="Du M."/>
            <person name="Zhao Y."/>
            <person name="Schartl M."/>
            <person name="Tang Q."/>
            <person name="Wang J."/>
        </authorList>
    </citation>
    <scope>NUCLEOTIDE SEQUENCE</scope>
</reference>
<dbReference type="InterPro" id="IPR001024">
    <property type="entry name" value="PLAT/LH2_dom"/>
</dbReference>
<comment type="caution">
    <text evidence="1">Lacks conserved residue(s) required for the propagation of feature annotation.</text>
</comment>
<feature type="domain" description="PLAT" evidence="2">
    <location>
        <begin position="4"/>
        <end position="98"/>
    </location>
</feature>
<reference evidence="3" key="2">
    <citation type="submission" date="2025-08" db="UniProtKB">
        <authorList>
            <consortium name="Ensembl"/>
        </authorList>
    </citation>
    <scope>IDENTIFICATION</scope>
</reference>
<dbReference type="AlphaFoldDB" id="A0A3P8VXR6"/>
<evidence type="ECO:0000259" key="2">
    <source>
        <dbReference type="PROSITE" id="PS50095"/>
    </source>
</evidence>
<evidence type="ECO:0000256" key="1">
    <source>
        <dbReference type="PROSITE-ProRule" id="PRU00152"/>
    </source>
</evidence>
<dbReference type="Pfam" id="PF01477">
    <property type="entry name" value="PLAT"/>
    <property type="match status" value="1"/>
</dbReference>
<sequence length="98" mass="10987">MPSVIYSVTVVTGDIQCAGTDTNIFLTVYGANGSTEEMLLPKNRDRSVLQPPQQTVNRKQRELSLSQSKALGLKDSCYILIWVTTPVERFDTFIVIFM</sequence>
<name>A0A3P8VXR6_CYNSE</name>
<dbReference type="SUPFAM" id="SSF49723">
    <property type="entry name" value="Lipase/lipooxygenase domain (PLAT/LH2 domain)"/>
    <property type="match status" value="1"/>
</dbReference>
<protein>
    <recommendedName>
        <fullName evidence="2">PLAT domain-containing protein</fullName>
    </recommendedName>
</protein>
<dbReference type="InParanoid" id="A0A3P8VXR6"/>
<reference evidence="3" key="3">
    <citation type="submission" date="2025-09" db="UniProtKB">
        <authorList>
            <consortium name="Ensembl"/>
        </authorList>
    </citation>
    <scope>IDENTIFICATION</scope>
</reference>
<evidence type="ECO:0000313" key="3">
    <source>
        <dbReference type="Ensembl" id="ENSCSEP00000017190.1"/>
    </source>
</evidence>
<dbReference type="InterPro" id="IPR036392">
    <property type="entry name" value="PLAT/LH2_dom_sf"/>
</dbReference>
<dbReference type="Ensembl" id="ENSCSET00000017404.1">
    <property type="protein sequence ID" value="ENSCSEP00000017190.1"/>
    <property type="gene ID" value="ENSCSEG00000011031.1"/>
</dbReference>
<keyword evidence="4" id="KW-1185">Reference proteome</keyword>
<organism evidence="3 4">
    <name type="scientific">Cynoglossus semilaevis</name>
    <name type="common">Tongue sole</name>
    <dbReference type="NCBI Taxonomy" id="244447"/>
    <lineage>
        <taxon>Eukaryota</taxon>
        <taxon>Metazoa</taxon>
        <taxon>Chordata</taxon>
        <taxon>Craniata</taxon>
        <taxon>Vertebrata</taxon>
        <taxon>Euteleostomi</taxon>
        <taxon>Actinopterygii</taxon>
        <taxon>Neopterygii</taxon>
        <taxon>Teleostei</taxon>
        <taxon>Neoteleostei</taxon>
        <taxon>Acanthomorphata</taxon>
        <taxon>Carangaria</taxon>
        <taxon>Pleuronectiformes</taxon>
        <taxon>Pleuronectoidei</taxon>
        <taxon>Cynoglossidae</taxon>
        <taxon>Cynoglossinae</taxon>
        <taxon>Cynoglossus</taxon>
    </lineage>
</organism>
<dbReference type="Proteomes" id="UP000265120">
    <property type="component" value="Chromosome W"/>
</dbReference>
<evidence type="ECO:0000313" key="4">
    <source>
        <dbReference type="Proteomes" id="UP000265120"/>
    </source>
</evidence>